<reference evidence="2" key="1">
    <citation type="journal article" date="2014" name="Int. J. Syst. Evol. Microbiol.">
        <title>Complete genome sequence of Corynebacterium casei LMG S-19264T (=DSM 44701T), isolated from a smear-ripened cheese.</title>
        <authorList>
            <consortium name="US DOE Joint Genome Institute (JGI-PGF)"/>
            <person name="Walter F."/>
            <person name="Albersmeier A."/>
            <person name="Kalinowski J."/>
            <person name="Ruckert C."/>
        </authorList>
    </citation>
    <scope>NUCLEOTIDE SEQUENCE</scope>
    <source>
        <strain evidence="2">CGMCC 1.10998</strain>
    </source>
</reference>
<dbReference type="Gene3D" id="3.30.1360.180">
    <property type="match status" value="1"/>
</dbReference>
<organism evidence="2 3">
    <name type="scientific">Undibacterium terreum</name>
    <dbReference type="NCBI Taxonomy" id="1224302"/>
    <lineage>
        <taxon>Bacteria</taxon>
        <taxon>Pseudomonadati</taxon>
        <taxon>Pseudomonadota</taxon>
        <taxon>Betaproteobacteria</taxon>
        <taxon>Burkholderiales</taxon>
        <taxon>Oxalobacteraceae</taxon>
        <taxon>Undibacterium</taxon>
    </lineage>
</organism>
<name>A0A916U8H7_9BURK</name>
<dbReference type="InterPro" id="IPR002591">
    <property type="entry name" value="Phosphodiest/P_Trfase"/>
</dbReference>
<feature type="signal peptide" evidence="1">
    <location>
        <begin position="1"/>
        <end position="28"/>
    </location>
</feature>
<evidence type="ECO:0000256" key="1">
    <source>
        <dbReference type="SAM" id="SignalP"/>
    </source>
</evidence>
<keyword evidence="1" id="KW-0732">Signal</keyword>
<comment type="caution">
    <text evidence="2">The sequence shown here is derived from an EMBL/GenBank/DDBJ whole genome shotgun (WGS) entry which is preliminary data.</text>
</comment>
<dbReference type="CDD" id="cd16018">
    <property type="entry name" value="Enpp"/>
    <property type="match status" value="1"/>
</dbReference>
<accession>A0A916U8H7</accession>
<dbReference type="InterPro" id="IPR017850">
    <property type="entry name" value="Alkaline_phosphatase_core_sf"/>
</dbReference>
<dbReference type="GO" id="GO:0016787">
    <property type="term" value="F:hydrolase activity"/>
    <property type="evidence" value="ECO:0007669"/>
    <property type="project" value="UniProtKB-ARBA"/>
</dbReference>
<dbReference type="Proteomes" id="UP000637423">
    <property type="component" value="Unassembled WGS sequence"/>
</dbReference>
<dbReference type="Pfam" id="PF01663">
    <property type="entry name" value="Phosphodiest"/>
    <property type="match status" value="1"/>
</dbReference>
<feature type="chain" id="PRO_5037618911" evidence="1">
    <location>
        <begin position="29"/>
        <end position="428"/>
    </location>
</feature>
<proteinExistence type="predicted"/>
<dbReference type="SUPFAM" id="SSF53649">
    <property type="entry name" value="Alkaline phosphatase-like"/>
    <property type="match status" value="1"/>
</dbReference>
<protein>
    <submittedName>
        <fullName evidence="2">Alkaline phosphatase family protein</fullName>
    </submittedName>
</protein>
<dbReference type="PANTHER" id="PTHR10151:SF120">
    <property type="entry name" value="BIS(5'-ADENOSYL)-TRIPHOSPHATASE"/>
    <property type="match status" value="1"/>
</dbReference>
<evidence type="ECO:0000313" key="3">
    <source>
        <dbReference type="Proteomes" id="UP000637423"/>
    </source>
</evidence>
<dbReference type="RefSeq" id="WP_229750908.1">
    <property type="nucleotide sequence ID" value="NZ_BMED01000001.1"/>
</dbReference>
<dbReference type="AlphaFoldDB" id="A0A916U8H7"/>
<sequence length="428" mass="46742">MIRHTPVSDARKLMRALLVLSVPFFVSACAQIAPQQPVPAEAVAGRPPVILVSIDGFRPDYLTRGVTPNLNALAASGARAEAMLPSFPSITFPNHYTLVTGLRPDHHGMIGNTMEDARILPNPRFKLSDRDAVGDRRWWDEAEPVWVTAEKQGVRTATLFWPGTDADIHGVRPSQWLPFDGKLPADTRVDTLLGWMDKAPSHYGFYTLYFDDVDHAGHDFGPDTPQAGEAAARVDAAIGRLLAGLKARNIVANIVVVSDHGMASISKQRQIRLDQVAPADSFRTITYGTSGGIQAQPGKEAVLAAALLKPQQHMQCWRKEDIPARYQFGHNARIPPFFCLADVGWMIFPDEERAEKMRDGGAHGYDNTAPEMNALFIASGPAFTHTVLKPFDNVDVYPMVMSLIGVKPLANDGSITPLLPALKTSGTQ</sequence>
<dbReference type="EMBL" id="BMED01000001">
    <property type="protein sequence ID" value="GGC63732.1"/>
    <property type="molecule type" value="Genomic_DNA"/>
</dbReference>
<gene>
    <name evidence="2" type="ORF">GCM10011396_08410</name>
</gene>
<keyword evidence="3" id="KW-1185">Reference proteome</keyword>
<reference evidence="2" key="2">
    <citation type="submission" date="2020-09" db="EMBL/GenBank/DDBJ databases">
        <authorList>
            <person name="Sun Q."/>
            <person name="Zhou Y."/>
        </authorList>
    </citation>
    <scope>NUCLEOTIDE SEQUENCE</scope>
    <source>
        <strain evidence="2">CGMCC 1.10998</strain>
    </source>
</reference>
<dbReference type="PANTHER" id="PTHR10151">
    <property type="entry name" value="ECTONUCLEOTIDE PYROPHOSPHATASE/PHOSPHODIESTERASE"/>
    <property type="match status" value="1"/>
</dbReference>
<dbReference type="Gene3D" id="3.40.720.10">
    <property type="entry name" value="Alkaline Phosphatase, subunit A"/>
    <property type="match status" value="1"/>
</dbReference>
<evidence type="ECO:0000313" key="2">
    <source>
        <dbReference type="EMBL" id="GGC63732.1"/>
    </source>
</evidence>
<dbReference type="PROSITE" id="PS51257">
    <property type="entry name" value="PROKAR_LIPOPROTEIN"/>
    <property type="match status" value="1"/>
</dbReference>